<gene>
    <name evidence="4" type="ORF">VSH64_27430</name>
</gene>
<organism evidence="4 5">
    <name type="scientific">Amycolatopsis rhabdoformis</name>
    <dbReference type="NCBI Taxonomy" id="1448059"/>
    <lineage>
        <taxon>Bacteria</taxon>
        <taxon>Bacillati</taxon>
        <taxon>Actinomycetota</taxon>
        <taxon>Actinomycetes</taxon>
        <taxon>Pseudonocardiales</taxon>
        <taxon>Pseudonocardiaceae</taxon>
        <taxon>Amycolatopsis</taxon>
    </lineage>
</organism>
<feature type="compositionally biased region" description="Pro residues" evidence="1">
    <location>
        <begin position="355"/>
        <end position="377"/>
    </location>
</feature>
<dbReference type="InterPro" id="IPR043426">
    <property type="entry name" value="MltB-like"/>
</dbReference>
<sequence length="416" mass="41935">MAKHRPRRRSVRTKTAVALAGGALAVLPTVTASGLPVPLATTANTVAAGSNQPSVDLPWLPPNVTLPPIAVDGSLPQPPTPLPLTVPGFHVNTGSATPSGPLGIPGSMLKAYQNAADIMSREQPGCHLDWALIAAIGRIESNHARGGYVDAKGNTLEAILGPVLDGSGPFAAIRDTDGGKYDGNAVWDRAVGATQFIPSTWKSYASDGNGDGVSDPNNVYDETLATARYLCSGGLDLSSDAMQRVAVRRYNNSQSYVDTVMAYAAAYRGGVSQLPDSQVPIGAPPGPDAVAAAAGSPLGDPAPPPPPVVTPPGTPTELPPSTTPGDPSTTPTDPGTTPTDPSTTPTDPSGTPSGDTPPPSDSSTPPSDPPSSPPTDPTTPTTPTTTPDTTAPSGSNQSSTGSDTTTPDPTSTTPTS</sequence>
<dbReference type="CDD" id="cd13399">
    <property type="entry name" value="Slt35-like"/>
    <property type="match status" value="1"/>
</dbReference>
<name>A0ABZ1HYF9_9PSEU</name>
<feature type="region of interest" description="Disordered" evidence="1">
    <location>
        <begin position="277"/>
        <end position="416"/>
    </location>
</feature>
<feature type="compositionally biased region" description="Low complexity" evidence="1">
    <location>
        <begin position="398"/>
        <end position="416"/>
    </location>
</feature>
<feature type="compositionally biased region" description="Low complexity" evidence="1">
    <location>
        <begin position="378"/>
        <end position="390"/>
    </location>
</feature>
<evidence type="ECO:0000259" key="3">
    <source>
        <dbReference type="Pfam" id="PF13406"/>
    </source>
</evidence>
<feature type="compositionally biased region" description="Low complexity" evidence="1">
    <location>
        <begin position="288"/>
        <end position="299"/>
    </location>
</feature>
<dbReference type="Pfam" id="PF13406">
    <property type="entry name" value="SLT_2"/>
    <property type="match status" value="1"/>
</dbReference>
<evidence type="ECO:0000313" key="5">
    <source>
        <dbReference type="Proteomes" id="UP001330812"/>
    </source>
</evidence>
<reference evidence="4 5" key="1">
    <citation type="journal article" date="2015" name="Int. J. Syst. Evol. Microbiol.">
        <title>Amycolatopsis rhabdoformis sp. nov., an actinomycete isolated from a tropical forest soil.</title>
        <authorList>
            <person name="Souza W.R."/>
            <person name="Silva R.E."/>
            <person name="Goodfellow M."/>
            <person name="Busarakam K."/>
            <person name="Figueiro F.S."/>
            <person name="Ferreira D."/>
            <person name="Rodrigues-Filho E."/>
            <person name="Moraes L.A.B."/>
            <person name="Zucchi T.D."/>
        </authorList>
    </citation>
    <scope>NUCLEOTIDE SEQUENCE [LARGE SCALE GENOMIC DNA]</scope>
    <source>
        <strain evidence="4 5">NCIMB 14900</strain>
    </source>
</reference>
<dbReference type="EMBL" id="CP142149">
    <property type="protein sequence ID" value="WSE26612.1"/>
    <property type="molecule type" value="Genomic_DNA"/>
</dbReference>
<keyword evidence="2" id="KW-0732">Signal</keyword>
<feature type="signal peptide" evidence="2">
    <location>
        <begin position="1"/>
        <end position="32"/>
    </location>
</feature>
<dbReference type="RefSeq" id="WP_326565595.1">
    <property type="nucleotide sequence ID" value="NZ_CP142149.1"/>
</dbReference>
<dbReference type="Gene3D" id="1.10.530.10">
    <property type="match status" value="1"/>
</dbReference>
<dbReference type="SUPFAM" id="SSF53955">
    <property type="entry name" value="Lysozyme-like"/>
    <property type="match status" value="1"/>
</dbReference>
<proteinExistence type="predicted"/>
<protein>
    <submittedName>
        <fullName evidence="4">Lytic murein transglycosylase</fullName>
        <ecNumber evidence="4">2.4.-.-</ecNumber>
    </submittedName>
</protein>
<keyword evidence="5" id="KW-1185">Reference proteome</keyword>
<accession>A0ABZ1HYF9</accession>
<evidence type="ECO:0000313" key="4">
    <source>
        <dbReference type="EMBL" id="WSE26612.1"/>
    </source>
</evidence>
<dbReference type="GO" id="GO:0016757">
    <property type="term" value="F:glycosyltransferase activity"/>
    <property type="evidence" value="ECO:0007669"/>
    <property type="project" value="UniProtKB-KW"/>
</dbReference>
<dbReference type="PANTHER" id="PTHR30163">
    <property type="entry name" value="MEMBRANE-BOUND LYTIC MUREIN TRANSGLYCOSYLASE B"/>
    <property type="match status" value="1"/>
</dbReference>
<feature type="domain" description="Transglycosylase SLT" evidence="3">
    <location>
        <begin position="187"/>
        <end position="245"/>
    </location>
</feature>
<dbReference type="InterPro" id="IPR023346">
    <property type="entry name" value="Lysozyme-like_dom_sf"/>
</dbReference>
<keyword evidence="4" id="KW-0328">Glycosyltransferase</keyword>
<evidence type="ECO:0000256" key="1">
    <source>
        <dbReference type="SAM" id="MobiDB-lite"/>
    </source>
</evidence>
<dbReference type="PANTHER" id="PTHR30163:SF8">
    <property type="entry name" value="LYTIC MUREIN TRANSGLYCOSYLASE"/>
    <property type="match status" value="1"/>
</dbReference>
<dbReference type="EC" id="2.4.-.-" evidence="4"/>
<dbReference type="InterPro" id="IPR031304">
    <property type="entry name" value="SLT_2"/>
</dbReference>
<dbReference type="Proteomes" id="UP001330812">
    <property type="component" value="Chromosome"/>
</dbReference>
<feature type="compositionally biased region" description="Pro residues" evidence="1">
    <location>
        <begin position="300"/>
        <end position="322"/>
    </location>
</feature>
<feature type="compositionally biased region" description="Low complexity" evidence="1">
    <location>
        <begin position="323"/>
        <end position="354"/>
    </location>
</feature>
<feature type="chain" id="PRO_5045467180" evidence="2">
    <location>
        <begin position="33"/>
        <end position="416"/>
    </location>
</feature>
<evidence type="ECO:0000256" key="2">
    <source>
        <dbReference type="SAM" id="SignalP"/>
    </source>
</evidence>
<keyword evidence="4" id="KW-0808">Transferase</keyword>